<dbReference type="EMBL" id="JAGSOH010000004">
    <property type="protein sequence ID" value="MBR7825281.1"/>
    <property type="molecule type" value="Genomic_DNA"/>
</dbReference>
<dbReference type="Pfam" id="PF13472">
    <property type="entry name" value="Lipase_GDSL_2"/>
    <property type="match status" value="1"/>
</dbReference>
<accession>A0A941IJ05</accession>
<sequence>MRVTDEISGPVRTFVAVGDSFTEGLADDPGDGVYRGWADLVARRLAAIEPELAYANLAVRGKLMGQIAADQLDIAANMRPDLATLAGGLNDAMRPSCDVDAVCAQLEHCVQVLSEASRTLVMFRAIDFTKRMPSAKRFQTKANQINAFIDQMAEKYGAVVVDLHSLRALDDPRMWASDRIHMTHEGHRRVAEAVLEALGHQPTFDWRAPLPPAPKPLPGAKTLSDLRWLVAFLLPWIKRRLTGKSSGDGALPKRPELTRVV</sequence>
<reference evidence="2" key="1">
    <citation type="submission" date="2021-04" db="EMBL/GenBank/DDBJ databases">
        <title>Genome based classification of Actinospica acidithermotolerans sp. nov., an actinobacterium isolated from an Indonesian hot spring.</title>
        <authorList>
            <person name="Kusuma A.B."/>
            <person name="Putra K.E."/>
            <person name="Nafisah S."/>
            <person name="Loh J."/>
            <person name="Nouioui I."/>
            <person name="Goodfellow M."/>
        </authorList>
    </citation>
    <scope>NUCLEOTIDE SEQUENCE</scope>
    <source>
        <strain evidence="2">MGRD01-02</strain>
    </source>
</reference>
<feature type="domain" description="SGNH hydrolase-type esterase" evidence="1">
    <location>
        <begin position="16"/>
        <end position="189"/>
    </location>
</feature>
<keyword evidence="3" id="KW-1185">Reference proteome</keyword>
<dbReference type="InterPro" id="IPR053140">
    <property type="entry name" value="GDSL_Rv0518-like"/>
</dbReference>
<gene>
    <name evidence="2" type="ORF">KDK95_03105</name>
</gene>
<dbReference type="PANTHER" id="PTHR43784:SF2">
    <property type="entry name" value="GDSL-LIKE LIPASE_ACYLHYDROLASE, PUTATIVE (AFU_ORTHOLOGUE AFUA_2G00820)-RELATED"/>
    <property type="match status" value="1"/>
</dbReference>
<dbReference type="InterPro" id="IPR013830">
    <property type="entry name" value="SGNH_hydro"/>
</dbReference>
<name>A0A941IJ05_9ACTN</name>
<dbReference type="CDD" id="cd01832">
    <property type="entry name" value="SGNH_hydrolase_like_1"/>
    <property type="match status" value="1"/>
</dbReference>
<dbReference type="InterPro" id="IPR036514">
    <property type="entry name" value="SGNH_hydro_sf"/>
</dbReference>
<dbReference type="Gene3D" id="3.40.50.1110">
    <property type="entry name" value="SGNH hydrolase"/>
    <property type="match status" value="1"/>
</dbReference>
<keyword evidence="2" id="KW-0378">Hydrolase</keyword>
<dbReference type="PANTHER" id="PTHR43784">
    <property type="entry name" value="GDSL-LIKE LIPASE/ACYLHYDROLASE, PUTATIVE (AFU_ORTHOLOGUE AFUA_2G00820)-RELATED"/>
    <property type="match status" value="1"/>
</dbReference>
<dbReference type="GO" id="GO:0016787">
    <property type="term" value="F:hydrolase activity"/>
    <property type="evidence" value="ECO:0007669"/>
    <property type="project" value="UniProtKB-KW"/>
</dbReference>
<evidence type="ECO:0000313" key="3">
    <source>
        <dbReference type="Proteomes" id="UP000676325"/>
    </source>
</evidence>
<dbReference type="Proteomes" id="UP000676325">
    <property type="component" value="Unassembled WGS sequence"/>
</dbReference>
<proteinExistence type="predicted"/>
<evidence type="ECO:0000259" key="1">
    <source>
        <dbReference type="Pfam" id="PF13472"/>
    </source>
</evidence>
<dbReference type="AlphaFoldDB" id="A0A941IJ05"/>
<protein>
    <submittedName>
        <fullName evidence="2">SGNH/GDSL hydrolase family protein</fullName>
    </submittedName>
</protein>
<organism evidence="2 3">
    <name type="scientific">Actinospica acidithermotolerans</name>
    <dbReference type="NCBI Taxonomy" id="2828514"/>
    <lineage>
        <taxon>Bacteria</taxon>
        <taxon>Bacillati</taxon>
        <taxon>Actinomycetota</taxon>
        <taxon>Actinomycetes</taxon>
        <taxon>Catenulisporales</taxon>
        <taxon>Actinospicaceae</taxon>
        <taxon>Actinospica</taxon>
    </lineage>
</organism>
<dbReference type="SUPFAM" id="SSF52266">
    <property type="entry name" value="SGNH hydrolase"/>
    <property type="match status" value="1"/>
</dbReference>
<evidence type="ECO:0000313" key="2">
    <source>
        <dbReference type="EMBL" id="MBR7825281.1"/>
    </source>
</evidence>
<comment type="caution">
    <text evidence="2">The sequence shown here is derived from an EMBL/GenBank/DDBJ whole genome shotgun (WGS) entry which is preliminary data.</text>
</comment>